<reference evidence="2" key="2">
    <citation type="journal article" date="2015" name="Data Brief">
        <title>Shoot transcriptome of the giant reed, Arundo donax.</title>
        <authorList>
            <person name="Barrero R.A."/>
            <person name="Guerrero F.D."/>
            <person name="Moolhuijzen P."/>
            <person name="Goolsby J.A."/>
            <person name="Tidwell J."/>
            <person name="Bellgard S.E."/>
            <person name="Bellgard M.I."/>
        </authorList>
    </citation>
    <scope>NUCLEOTIDE SEQUENCE</scope>
    <source>
        <tissue evidence="2">Shoot tissue taken approximately 20 cm above the soil surface</tissue>
    </source>
</reference>
<reference evidence="2" key="1">
    <citation type="submission" date="2014-09" db="EMBL/GenBank/DDBJ databases">
        <authorList>
            <person name="Magalhaes I.L.F."/>
            <person name="Oliveira U."/>
            <person name="Santos F.R."/>
            <person name="Vidigal T.H.D.A."/>
            <person name="Brescovit A.D."/>
            <person name="Santos A.J."/>
        </authorList>
    </citation>
    <scope>NUCLEOTIDE SEQUENCE</scope>
    <source>
        <tissue evidence="2">Shoot tissue taken approximately 20 cm above the soil surface</tissue>
    </source>
</reference>
<dbReference type="AlphaFoldDB" id="A0A0A9H5V2"/>
<proteinExistence type="predicted"/>
<evidence type="ECO:0000256" key="1">
    <source>
        <dbReference type="SAM" id="MobiDB-lite"/>
    </source>
</evidence>
<feature type="region of interest" description="Disordered" evidence="1">
    <location>
        <begin position="1"/>
        <end position="33"/>
    </location>
</feature>
<protein>
    <submittedName>
        <fullName evidence="2">Uncharacterized protein</fullName>
    </submittedName>
</protein>
<evidence type="ECO:0000313" key="2">
    <source>
        <dbReference type="EMBL" id="JAE32580.1"/>
    </source>
</evidence>
<accession>A0A0A9H5V2</accession>
<feature type="compositionally biased region" description="Basic residues" evidence="1">
    <location>
        <begin position="24"/>
        <end position="33"/>
    </location>
</feature>
<feature type="compositionally biased region" description="Low complexity" evidence="1">
    <location>
        <begin position="1"/>
        <end position="19"/>
    </location>
</feature>
<dbReference type="EMBL" id="GBRH01165316">
    <property type="protein sequence ID" value="JAE32580.1"/>
    <property type="molecule type" value="Transcribed_RNA"/>
</dbReference>
<organism evidence="2">
    <name type="scientific">Arundo donax</name>
    <name type="common">Giant reed</name>
    <name type="synonym">Donax arundinaceus</name>
    <dbReference type="NCBI Taxonomy" id="35708"/>
    <lineage>
        <taxon>Eukaryota</taxon>
        <taxon>Viridiplantae</taxon>
        <taxon>Streptophyta</taxon>
        <taxon>Embryophyta</taxon>
        <taxon>Tracheophyta</taxon>
        <taxon>Spermatophyta</taxon>
        <taxon>Magnoliopsida</taxon>
        <taxon>Liliopsida</taxon>
        <taxon>Poales</taxon>
        <taxon>Poaceae</taxon>
        <taxon>PACMAD clade</taxon>
        <taxon>Arundinoideae</taxon>
        <taxon>Arundineae</taxon>
        <taxon>Arundo</taxon>
    </lineage>
</organism>
<sequence length="49" mass="5074">MAACSSTPSGPWGSSSGNPLLRAHGARRLGPHHRRPAASINLALLASWV</sequence>
<name>A0A0A9H5V2_ARUDO</name>